<protein>
    <recommendedName>
        <fullName evidence="3">DUF692 domain-containing protein</fullName>
    </recommendedName>
</protein>
<dbReference type="Proteomes" id="UP000029481">
    <property type="component" value="Chromosome"/>
</dbReference>
<organism evidence="1 2">
    <name type="scientific">Cedecea neteri</name>
    <dbReference type="NCBI Taxonomy" id="158822"/>
    <lineage>
        <taxon>Bacteria</taxon>
        <taxon>Pseudomonadati</taxon>
        <taxon>Pseudomonadota</taxon>
        <taxon>Gammaproteobacteria</taxon>
        <taxon>Enterobacterales</taxon>
        <taxon>Enterobacteriaceae</taxon>
        <taxon>Cedecea</taxon>
    </lineage>
</organism>
<proteinExistence type="predicted"/>
<dbReference type="NCBIfam" id="NF003818">
    <property type="entry name" value="PRK05409.1"/>
    <property type="match status" value="1"/>
</dbReference>
<dbReference type="InterPro" id="IPR036237">
    <property type="entry name" value="Xyl_isomerase-like_sf"/>
</dbReference>
<dbReference type="KEGG" id="cnt:JT31_07215"/>
<dbReference type="PANTHER" id="PTHR42194">
    <property type="entry name" value="UPF0276 PROTEIN HI_1600"/>
    <property type="match status" value="1"/>
</dbReference>
<dbReference type="EMBL" id="CP009451">
    <property type="protein sequence ID" value="AIR04404.1"/>
    <property type="molecule type" value="Genomic_DNA"/>
</dbReference>
<accession>A0A089Q1Q4</accession>
<dbReference type="SUPFAM" id="SSF51658">
    <property type="entry name" value="Xylose isomerase-like"/>
    <property type="match status" value="1"/>
</dbReference>
<dbReference type="Gene3D" id="3.20.20.150">
    <property type="entry name" value="Divalent-metal-dependent TIM barrel enzymes"/>
    <property type="match status" value="1"/>
</dbReference>
<gene>
    <name evidence="1" type="ORF">JT31_07215</name>
</gene>
<dbReference type="AlphaFoldDB" id="A0A089Q1Q4"/>
<name>A0A089Q1Q4_9ENTR</name>
<evidence type="ECO:0000313" key="2">
    <source>
        <dbReference type="Proteomes" id="UP000029481"/>
    </source>
</evidence>
<keyword evidence="2" id="KW-1185">Reference proteome</keyword>
<dbReference type="Pfam" id="PF05114">
    <property type="entry name" value="MbnB_TglH_ChrH"/>
    <property type="match status" value="1"/>
</dbReference>
<evidence type="ECO:0008006" key="3">
    <source>
        <dbReference type="Google" id="ProtNLM"/>
    </source>
</evidence>
<reference evidence="1 2" key="1">
    <citation type="submission" date="2014-09" db="EMBL/GenBank/DDBJ databases">
        <title>Cedecea neteri SSMD04 Genome Sequencing.</title>
        <authorList>
            <person name="Tan J.-Y."/>
        </authorList>
    </citation>
    <scope>NUCLEOTIDE SEQUENCE [LARGE SCALE GENOMIC DNA]</scope>
    <source>
        <strain evidence="1 2">SSMD04</strain>
    </source>
</reference>
<dbReference type="InterPro" id="IPR007801">
    <property type="entry name" value="MbnB/TglH/ChrH"/>
</dbReference>
<dbReference type="PANTHER" id="PTHR42194:SF1">
    <property type="entry name" value="UPF0276 PROTEIN HI_1600"/>
    <property type="match status" value="1"/>
</dbReference>
<dbReference type="OrthoDB" id="9763101at2"/>
<evidence type="ECO:0000313" key="1">
    <source>
        <dbReference type="EMBL" id="AIR04404.1"/>
    </source>
</evidence>
<dbReference type="RefSeq" id="WP_038474980.1">
    <property type="nucleotide sequence ID" value="NZ_CP009451.1"/>
</dbReference>
<sequence length="278" mass="31380">MTMTINLGAGLGLKPEHYADAWSSPSALWYEVHSENYLMAGGPRREWLAAIRQQHQISLHGVSLSLAADEPPDAQLLAQLRALVTDIKPALVSEHLAWSRWNGVYYPDLLPVPRTTRVLNRVIDNINRVQDALGRQISLENPTHYLQMPEHEWDEIEFLDEVSRRSGCGLLLDLNNVWLSAHNLEFDAVAWLDRFPTERITEIHLAGFSADEGGSALLIDSHDRSVSEDVWLLYKQLIQRAGAKPTLIERDDNLPSFDELLAEQQRAQHIIDTLGTTA</sequence>